<dbReference type="InterPro" id="IPR003124">
    <property type="entry name" value="WH2_dom"/>
</dbReference>
<dbReference type="Gene3D" id="3.90.810.10">
    <property type="entry name" value="CRIB domain"/>
    <property type="match status" value="2"/>
</dbReference>
<dbReference type="SMART" id="SM00285">
    <property type="entry name" value="PBD"/>
    <property type="match status" value="1"/>
</dbReference>
<dbReference type="SMART" id="SM00461">
    <property type="entry name" value="WH1"/>
    <property type="match status" value="1"/>
</dbReference>
<evidence type="ECO:0000259" key="10">
    <source>
        <dbReference type="PROSITE" id="PS50229"/>
    </source>
</evidence>
<dbReference type="EMBL" id="EAAA01000179">
    <property type="status" value="NOT_ANNOTATED_CDS"/>
    <property type="molecule type" value="Genomic_DNA"/>
</dbReference>
<evidence type="ECO:0000256" key="3">
    <source>
        <dbReference type="ARBA" id="ARBA00022490"/>
    </source>
</evidence>
<name>F7A8L8_CIOIN</name>
<feature type="compositionally biased region" description="Pro residues" evidence="8">
    <location>
        <begin position="282"/>
        <end position="308"/>
    </location>
</feature>
<feature type="domain" description="WH2" evidence="11">
    <location>
        <begin position="416"/>
        <end position="433"/>
    </location>
</feature>
<dbReference type="InterPro" id="IPR036936">
    <property type="entry name" value="CRIB_dom_sf"/>
</dbReference>
<dbReference type="PANTHER" id="PTHR45691">
    <property type="entry name" value="PROTEIN DIAPHANOUS"/>
    <property type="match status" value="1"/>
</dbReference>
<dbReference type="GeneTree" id="ENSGT00730000110895"/>
<dbReference type="Proteomes" id="UP000008144">
    <property type="component" value="Chromosome 1"/>
</dbReference>
<evidence type="ECO:0000256" key="2">
    <source>
        <dbReference type="ARBA" id="ARBA00004245"/>
    </source>
</evidence>
<keyword evidence="13" id="KW-1185">Reference proteome</keyword>
<evidence type="ECO:0000313" key="12">
    <source>
        <dbReference type="Ensembl" id="ENSCINP00000009378.3"/>
    </source>
</evidence>
<evidence type="ECO:0000313" key="13">
    <source>
        <dbReference type="Proteomes" id="UP000008144"/>
    </source>
</evidence>
<dbReference type="PROSITE" id="PS50108">
    <property type="entry name" value="CRIB"/>
    <property type="match status" value="1"/>
</dbReference>
<feature type="domain" description="WH1" evidence="10">
    <location>
        <begin position="33"/>
        <end position="141"/>
    </location>
</feature>
<feature type="region of interest" description="Disordered" evidence="8">
    <location>
        <begin position="274"/>
        <end position="519"/>
    </location>
</feature>
<feature type="region of interest" description="Disordered" evidence="8">
    <location>
        <begin position="190"/>
        <end position="210"/>
    </location>
</feature>
<dbReference type="GO" id="GO:0005856">
    <property type="term" value="C:cytoskeleton"/>
    <property type="evidence" value="ECO:0007669"/>
    <property type="project" value="UniProtKB-SubCell"/>
</dbReference>
<feature type="compositionally biased region" description="Pro residues" evidence="8">
    <location>
        <begin position="317"/>
        <end position="333"/>
    </location>
</feature>
<dbReference type="SMART" id="SM00246">
    <property type="entry name" value="WH2"/>
    <property type="match status" value="2"/>
</dbReference>
<evidence type="ECO:0000259" key="9">
    <source>
        <dbReference type="PROSITE" id="PS50108"/>
    </source>
</evidence>
<dbReference type="CDD" id="cd01205">
    <property type="entry name" value="EVH1_WASP-like"/>
    <property type="match status" value="1"/>
</dbReference>
<dbReference type="InterPro" id="IPR000095">
    <property type="entry name" value="CRIB_dom"/>
</dbReference>
<dbReference type="Pfam" id="PF00568">
    <property type="entry name" value="WH1"/>
    <property type="match status" value="1"/>
</dbReference>
<evidence type="ECO:0000256" key="8">
    <source>
        <dbReference type="SAM" id="MobiDB-lite"/>
    </source>
</evidence>
<dbReference type="Pfam" id="PF02205">
    <property type="entry name" value="WH2"/>
    <property type="match status" value="2"/>
</dbReference>
<dbReference type="InterPro" id="IPR011993">
    <property type="entry name" value="PH-like_dom_sf"/>
</dbReference>
<dbReference type="Gene3D" id="2.30.29.30">
    <property type="entry name" value="Pleckstrin-homology domain (PH domain)/Phosphotyrosine-binding domain (PTB)"/>
    <property type="match status" value="1"/>
</dbReference>
<keyword evidence="7" id="KW-0539">Nucleus</keyword>
<reference evidence="12" key="3">
    <citation type="submission" date="2025-08" db="UniProtKB">
        <authorList>
            <consortium name="Ensembl"/>
        </authorList>
    </citation>
    <scope>IDENTIFICATION</scope>
</reference>
<dbReference type="GO" id="GO:0005634">
    <property type="term" value="C:nucleus"/>
    <property type="evidence" value="ECO:0007669"/>
    <property type="project" value="UniProtKB-SubCell"/>
</dbReference>
<dbReference type="SUPFAM" id="SSF47912">
    <property type="entry name" value="Wiscott-Aldrich syndrome protein, WASP, C-terminal domain"/>
    <property type="match status" value="1"/>
</dbReference>
<feature type="compositionally biased region" description="Basic residues" evidence="8">
    <location>
        <begin position="192"/>
        <end position="203"/>
    </location>
</feature>
<feature type="domain" description="WH2" evidence="11">
    <location>
        <begin position="447"/>
        <end position="466"/>
    </location>
</feature>
<evidence type="ECO:0000256" key="6">
    <source>
        <dbReference type="ARBA" id="ARBA00023212"/>
    </source>
</evidence>
<dbReference type="GO" id="GO:0003779">
    <property type="term" value="F:actin binding"/>
    <property type="evidence" value="ECO:0007669"/>
    <property type="project" value="InterPro"/>
</dbReference>
<comment type="subcellular location">
    <subcellularLocation>
        <location evidence="2">Cytoplasm</location>
        <location evidence="2">Cytoskeleton</location>
    </subcellularLocation>
    <subcellularLocation>
        <location evidence="1">Nucleus</location>
    </subcellularLocation>
</comment>
<dbReference type="InterPro" id="IPR011026">
    <property type="entry name" value="WAS_C"/>
</dbReference>
<evidence type="ECO:0000259" key="11">
    <source>
        <dbReference type="PROSITE" id="PS51082"/>
    </source>
</evidence>
<feature type="compositionally biased region" description="Basic and acidic residues" evidence="8">
    <location>
        <begin position="493"/>
        <end position="503"/>
    </location>
</feature>
<feature type="compositionally biased region" description="Acidic residues" evidence="8">
    <location>
        <begin position="504"/>
        <end position="519"/>
    </location>
</feature>
<feature type="compositionally biased region" description="Pro residues" evidence="8">
    <location>
        <begin position="359"/>
        <end position="412"/>
    </location>
</feature>
<proteinExistence type="predicted"/>
<evidence type="ECO:0000256" key="4">
    <source>
        <dbReference type="ARBA" id="ARBA00022553"/>
    </source>
</evidence>
<accession>F7A8L8</accession>
<reference evidence="13" key="1">
    <citation type="journal article" date="2002" name="Science">
        <title>The draft genome of Ciona intestinalis: insights into chordate and vertebrate origins.</title>
        <authorList>
            <person name="Dehal P."/>
            <person name="Satou Y."/>
            <person name="Campbell R.K."/>
            <person name="Chapman J."/>
            <person name="Degnan B."/>
            <person name="De Tomaso A."/>
            <person name="Davidson B."/>
            <person name="Di Gregorio A."/>
            <person name="Gelpke M."/>
            <person name="Goodstein D.M."/>
            <person name="Harafuji N."/>
            <person name="Hastings K.E."/>
            <person name="Ho I."/>
            <person name="Hotta K."/>
            <person name="Huang W."/>
            <person name="Kawashima T."/>
            <person name="Lemaire P."/>
            <person name="Martinez D."/>
            <person name="Meinertzhagen I.A."/>
            <person name="Necula S."/>
            <person name="Nonaka M."/>
            <person name="Putnam N."/>
            <person name="Rash S."/>
            <person name="Saiga H."/>
            <person name="Satake M."/>
            <person name="Terry A."/>
            <person name="Yamada L."/>
            <person name="Wang H.G."/>
            <person name="Awazu S."/>
            <person name="Azumi K."/>
            <person name="Boore J."/>
            <person name="Branno M."/>
            <person name="Chin-Bow S."/>
            <person name="DeSantis R."/>
            <person name="Doyle S."/>
            <person name="Francino P."/>
            <person name="Keys D.N."/>
            <person name="Haga S."/>
            <person name="Hayashi H."/>
            <person name="Hino K."/>
            <person name="Imai K.S."/>
            <person name="Inaba K."/>
            <person name="Kano S."/>
            <person name="Kobayashi K."/>
            <person name="Kobayashi M."/>
            <person name="Lee B.I."/>
            <person name="Makabe K.W."/>
            <person name="Manohar C."/>
            <person name="Matassi G."/>
            <person name="Medina M."/>
            <person name="Mochizuki Y."/>
            <person name="Mount S."/>
            <person name="Morishita T."/>
            <person name="Miura S."/>
            <person name="Nakayama A."/>
            <person name="Nishizaka S."/>
            <person name="Nomoto H."/>
            <person name="Ohta F."/>
            <person name="Oishi K."/>
            <person name="Rigoutsos I."/>
            <person name="Sano M."/>
            <person name="Sasaki A."/>
            <person name="Sasakura Y."/>
            <person name="Shoguchi E."/>
            <person name="Shin-i T."/>
            <person name="Spagnuolo A."/>
            <person name="Stainier D."/>
            <person name="Suzuki M.M."/>
            <person name="Tassy O."/>
            <person name="Takatori N."/>
            <person name="Tokuoka M."/>
            <person name="Yagi K."/>
            <person name="Yoshizaki F."/>
            <person name="Wada S."/>
            <person name="Zhang C."/>
            <person name="Hyatt P.D."/>
            <person name="Larimer F."/>
            <person name="Detter C."/>
            <person name="Doggett N."/>
            <person name="Glavina T."/>
            <person name="Hawkins T."/>
            <person name="Richardson P."/>
            <person name="Lucas S."/>
            <person name="Kohara Y."/>
            <person name="Levine M."/>
            <person name="Satoh N."/>
            <person name="Rokhsar D.S."/>
        </authorList>
    </citation>
    <scope>NUCLEOTIDE SEQUENCE [LARGE SCALE GENOMIC DNA]</scope>
</reference>
<keyword evidence="5" id="KW-0677">Repeat</keyword>
<dbReference type="FunFam" id="3.90.810.10:FF:000003">
    <property type="entry name" value="Neural Wiskott-Aldrich syndrome protein-like"/>
    <property type="match status" value="1"/>
</dbReference>
<dbReference type="InterPro" id="IPR000697">
    <property type="entry name" value="WH1/EVH1_dom"/>
</dbReference>
<dbReference type="SUPFAM" id="SSF50729">
    <property type="entry name" value="PH domain-like"/>
    <property type="match status" value="1"/>
</dbReference>
<dbReference type="STRING" id="7719.ENSCINP00000009378"/>
<dbReference type="Ensembl" id="ENSCINT00000009378.3">
    <property type="protein sequence ID" value="ENSCINP00000009378.3"/>
    <property type="gene ID" value="ENSCING00000004535.3"/>
</dbReference>
<evidence type="ECO:0000256" key="1">
    <source>
        <dbReference type="ARBA" id="ARBA00004123"/>
    </source>
</evidence>
<protein>
    <submittedName>
        <fullName evidence="12">Uncharacterized protein</fullName>
    </submittedName>
</protein>
<evidence type="ECO:0000256" key="7">
    <source>
        <dbReference type="ARBA" id="ARBA00023242"/>
    </source>
</evidence>
<reference evidence="12" key="4">
    <citation type="submission" date="2025-09" db="UniProtKB">
        <authorList>
            <consortium name="Ensembl"/>
        </authorList>
    </citation>
    <scope>IDENTIFICATION</scope>
</reference>
<dbReference type="AlphaFoldDB" id="F7A8L8"/>
<dbReference type="FunFam" id="2.30.29.30:FF:000130">
    <property type="entry name" value="neural Wiskott-Aldrich syndrome protein"/>
    <property type="match status" value="1"/>
</dbReference>
<dbReference type="HOGENOM" id="CLU_015385_3_1_1"/>
<organism evidence="12 13">
    <name type="scientific">Ciona intestinalis</name>
    <name type="common">Transparent sea squirt</name>
    <name type="synonym">Ascidia intestinalis</name>
    <dbReference type="NCBI Taxonomy" id="7719"/>
    <lineage>
        <taxon>Eukaryota</taxon>
        <taxon>Metazoa</taxon>
        <taxon>Chordata</taxon>
        <taxon>Tunicata</taxon>
        <taxon>Ascidiacea</taxon>
        <taxon>Phlebobranchia</taxon>
        <taxon>Cionidae</taxon>
        <taxon>Ciona</taxon>
    </lineage>
</organism>
<feature type="domain" description="CRIB" evidence="9">
    <location>
        <begin position="208"/>
        <end position="221"/>
    </location>
</feature>
<dbReference type="PROSITE" id="PS50229">
    <property type="entry name" value="WH1"/>
    <property type="match status" value="1"/>
</dbReference>
<dbReference type="OMA" id="EYNQDRK"/>
<dbReference type="PANTHER" id="PTHR45691:SF6">
    <property type="entry name" value="PROTEIN DIAPHANOUS"/>
    <property type="match status" value="1"/>
</dbReference>
<keyword evidence="3" id="KW-0963">Cytoplasm</keyword>
<dbReference type="GO" id="GO:0007015">
    <property type="term" value="P:actin filament organization"/>
    <property type="evidence" value="ECO:0007669"/>
    <property type="project" value="InterPro"/>
</dbReference>
<evidence type="ECO:0000256" key="5">
    <source>
        <dbReference type="ARBA" id="ARBA00022737"/>
    </source>
</evidence>
<dbReference type="InterPro" id="IPR051412">
    <property type="entry name" value="Formin_Homology_Diaphanous_sf"/>
</dbReference>
<dbReference type="CDD" id="cd00132">
    <property type="entry name" value="CRIB"/>
    <property type="match status" value="1"/>
</dbReference>
<keyword evidence="6" id="KW-0206">Cytoskeleton</keyword>
<dbReference type="FunCoup" id="F7A8L8">
    <property type="interactions" value="138"/>
</dbReference>
<dbReference type="GO" id="GO:0030036">
    <property type="term" value="P:actin cytoskeleton organization"/>
    <property type="evidence" value="ECO:0000318"/>
    <property type="project" value="GO_Central"/>
</dbReference>
<dbReference type="PROSITE" id="PS51082">
    <property type="entry name" value="WH2"/>
    <property type="match status" value="2"/>
</dbReference>
<feature type="compositionally biased region" description="Polar residues" evidence="8">
    <location>
        <begin position="149"/>
        <end position="161"/>
    </location>
</feature>
<dbReference type="InParanoid" id="F7A8L8"/>
<feature type="region of interest" description="Disordered" evidence="8">
    <location>
        <begin position="1"/>
        <end position="20"/>
    </location>
</feature>
<sequence>MNGPGQQRRHPPAQNVPSSLLTDSENKTVFHMLGRKCVTLATGVVQVYLADGSGSKWQKRCTGVCCFVKDNPMRSYFIRVYSLKNESQIWEQELYNQFKYNTPRSYFHTFDTDKCRAGLNFANEAEASKFKQVVEEKIRQKQEKKQAKSRVNSVRSPNSALPSPPAVYNHPQIIINYNHPQKVLNNIEDGKKAKKGKKKKGKLTKADISMPSGFKHVGHVGWDPNKGFDTNNMDPDVKELFNNAGVTEDDMHDKEKAQFIYDFIEKRGGIDAVKQEQKQRGAPPPPPQRGTGGGPPPPPPQRGGPPPPPRKDASRSQPPPPHRSQGPPPPPPDRGNRQAQTPQPPRGREPPVLGGRMSHPPPPPRAPESIPPPPPPSASYAPPPPPSMPSNVPPPPPPPPPSSSAPPPPPPATGMGRGALLQQIRQGTGLKSASEPVKTTNRPAATGRDALLDDIRKGGIGGLKSVSHEQNDKPVASPPPEEGLAGALARALQKRENAIHSDSESDSDNEDFDDEEWSD</sequence>
<reference evidence="12" key="2">
    <citation type="journal article" date="2008" name="Genome Biol.">
        <title>Improved genome assembly and evidence-based global gene model set for the chordate Ciona intestinalis: new insight into intron and operon populations.</title>
        <authorList>
            <person name="Satou Y."/>
            <person name="Mineta K."/>
            <person name="Ogasawara M."/>
            <person name="Sasakura Y."/>
            <person name="Shoguchi E."/>
            <person name="Ueno K."/>
            <person name="Yamada L."/>
            <person name="Matsumoto J."/>
            <person name="Wasserscheid J."/>
            <person name="Dewar K."/>
            <person name="Wiley G.B."/>
            <person name="Macmil S.L."/>
            <person name="Roe B.A."/>
            <person name="Zeller R.W."/>
            <person name="Hastings K.E."/>
            <person name="Lemaire P."/>
            <person name="Lindquist E."/>
            <person name="Endo T."/>
            <person name="Hotta K."/>
            <person name="Inaba K."/>
        </authorList>
    </citation>
    <scope>NUCLEOTIDE SEQUENCE [LARGE SCALE GENOMIC DNA]</scope>
    <source>
        <strain evidence="12">wild type</strain>
    </source>
</reference>
<keyword evidence="4" id="KW-0597">Phosphoprotein</keyword>
<dbReference type="InterPro" id="IPR033927">
    <property type="entry name" value="WASPfam_EVH1"/>
</dbReference>
<feature type="region of interest" description="Disordered" evidence="8">
    <location>
        <begin position="139"/>
        <end position="165"/>
    </location>
</feature>
<feature type="compositionally biased region" description="Polar residues" evidence="8">
    <location>
        <begin position="423"/>
        <end position="443"/>
    </location>
</feature>
<dbReference type="Pfam" id="PF00786">
    <property type="entry name" value="PBD"/>
    <property type="match status" value="1"/>
</dbReference>